<dbReference type="KEGG" id="rub:GBA63_20240"/>
<sequence>MDAEKADRGAEKRPPEPETNRGEERRTKRGSTDRDSDSPGVPDCVMRDFEDDWEEEGAS</sequence>
<evidence type="ECO:0000313" key="2">
    <source>
        <dbReference type="EMBL" id="QIN84719.1"/>
    </source>
</evidence>
<dbReference type="AlphaFoldDB" id="A0A6G8QE11"/>
<dbReference type="RefSeq" id="WP_166179181.1">
    <property type="nucleotide sequence ID" value="NZ_CP045119.1"/>
</dbReference>
<reference evidence="2 3" key="1">
    <citation type="submission" date="2019-10" db="EMBL/GenBank/DDBJ databases">
        <title>Rubrobacter sp nov SCSIO 52090 isolated from a deep-sea sediment in the South China Sea.</title>
        <authorList>
            <person name="Chen R.W."/>
        </authorList>
    </citation>
    <scope>NUCLEOTIDE SEQUENCE [LARGE SCALE GENOMIC DNA]</scope>
    <source>
        <strain evidence="2 3">SCSIO 52909</strain>
    </source>
</reference>
<dbReference type="EMBL" id="CP045119">
    <property type="protein sequence ID" value="QIN84719.1"/>
    <property type="molecule type" value="Genomic_DNA"/>
</dbReference>
<organism evidence="2 3">
    <name type="scientific">Rubrobacter tropicus</name>
    <dbReference type="NCBI Taxonomy" id="2653851"/>
    <lineage>
        <taxon>Bacteria</taxon>
        <taxon>Bacillati</taxon>
        <taxon>Actinomycetota</taxon>
        <taxon>Rubrobacteria</taxon>
        <taxon>Rubrobacterales</taxon>
        <taxon>Rubrobacteraceae</taxon>
        <taxon>Rubrobacter</taxon>
    </lineage>
</organism>
<evidence type="ECO:0000313" key="3">
    <source>
        <dbReference type="Proteomes" id="UP000501452"/>
    </source>
</evidence>
<feature type="compositionally biased region" description="Basic and acidic residues" evidence="1">
    <location>
        <begin position="1"/>
        <end position="37"/>
    </location>
</feature>
<proteinExistence type="predicted"/>
<keyword evidence="3" id="KW-1185">Reference proteome</keyword>
<protein>
    <submittedName>
        <fullName evidence="2">Uncharacterized protein</fullName>
    </submittedName>
</protein>
<name>A0A6G8QE11_9ACTN</name>
<gene>
    <name evidence="2" type="ORF">GBA63_20240</name>
</gene>
<dbReference type="Proteomes" id="UP000501452">
    <property type="component" value="Chromosome"/>
</dbReference>
<feature type="region of interest" description="Disordered" evidence="1">
    <location>
        <begin position="1"/>
        <end position="59"/>
    </location>
</feature>
<accession>A0A6G8QE11</accession>
<evidence type="ECO:0000256" key="1">
    <source>
        <dbReference type="SAM" id="MobiDB-lite"/>
    </source>
</evidence>
<feature type="compositionally biased region" description="Acidic residues" evidence="1">
    <location>
        <begin position="49"/>
        <end position="59"/>
    </location>
</feature>